<feature type="transmembrane region" description="Helical" evidence="8">
    <location>
        <begin position="354"/>
        <end position="381"/>
    </location>
</feature>
<dbReference type="Pfam" id="PF02687">
    <property type="entry name" value="FtsX"/>
    <property type="match status" value="1"/>
</dbReference>
<evidence type="ECO:0000256" key="1">
    <source>
        <dbReference type="ARBA" id="ARBA00004651"/>
    </source>
</evidence>
<keyword evidence="4 8" id="KW-1133">Transmembrane helix</keyword>
<sequence>MRRRTLGRWSQGPADLLEDVLIELSSRRARALMMVAAVGLSTGALLASVGISAAASAQIGSDIAASTLDLMTVSVAPTRDGEGAMEERRASASDSASPDSAIPDSASPVLPDDTERRLREVDLIEAGGRRLDVSLVASPVVTRLPSGDEPGREGAASPPDVVALTSGYLAAARTPGPSERYFLLDRTEPVVLLGETAAGRLDVPVTDDPTGLQVSIDGSPYDVAGFLGGEGPAALADAVVVPYATGVEMAGDDREAEILIRSVPGAGTQVAKVAALAVRPAAPERLSVSPVVSVDSLRRGVSTQLDRLAAWTGTILMGLTILLIANSMVIAVMARTAEIGLRRALGCSRAQVAAVFLTEGLLIGLLGGLVGAAVAAAAVVATSAANGWTAVLHPGWIALGPVIGAGVGLIASVYPARRAAAISPALAVRSE</sequence>
<evidence type="ECO:0000313" key="10">
    <source>
        <dbReference type="EMBL" id="GAA4709157.1"/>
    </source>
</evidence>
<dbReference type="PANTHER" id="PTHR30572">
    <property type="entry name" value="MEMBRANE COMPONENT OF TRANSPORTER-RELATED"/>
    <property type="match status" value="1"/>
</dbReference>
<evidence type="ECO:0000256" key="6">
    <source>
        <dbReference type="ARBA" id="ARBA00038076"/>
    </source>
</evidence>
<dbReference type="InterPro" id="IPR003838">
    <property type="entry name" value="ABC3_permease_C"/>
</dbReference>
<comment type="subcellular location">
    <subcellularLocation>
        <location evidence="1">Cell membrane</location>
        <topology evidence="1">Multi-pass membrane protein</topology>
    </subcellularLocation>
</comment>
<evidence type="ECO:0000256" key="8">
    <source>
        <dbReference type="SAM" id="Phobius"/>
    </source>
</evidence>
<keyword evidence="11" id="KW-1185">Reference proteome</keyword>
<evidence type="ECO:0000256" key="7">
    <source>
        <dbReference type="SAM" id="MobiDB-lite"/>
    </source>
</evidence>
<evidence type="ECO:0000313" key="11">
    <source>
        <dbReference type="Proteomes" id="UP001500843"/>
    </source>
</evidence>
<evidence type="ECO:0000256" key="4">
    <source>
        <dbReference type="ARBA" id="ARBA00022989"/>
    </source>
</evidence>
<keyword evidence="2" id="KW-1003">Cell membrane</keyword>
<keyword evidence="3 8" id="KW-0812">Transmembrane</keyword>
<gene>
    <name evidence="10" type="ORF">GCM10023198_34920</name>
</gene>
<reference evidence="11" key="1">
    <citation type="journal article" date="2019" name="Int. J. Syst. Evol. Microbiol.">
        <title>The Global Catalogue of Microorganisms (GCM) 10K type strain sequencing project: providing services to taxonomists for standard genome sequencing and annotation.</title>
        <authorList>
            <consortium name="The Broad Institute Genomics Platform"/>
            <consortium name="The Broad Institute Genome Sequencing Center for Infectious Disease"/>
            <person name="Wu L."/>
            <person name="Ma J."/>
        </authorList>
    </citation>
    <scope>NUCLEOTIDE SEQUENCE [LARGE SCALE GENOMIC DNA]</scope>
    <source>
        <strain evidence="11">JCM 17975</strain>
    </source>
</reference>
<protein>
    <recommendedName>
        <fullName evidence="9">ABC3 transporter permease C-terminal domain-containing protein</fullName>
    </recommendedName>
</protein>
<dbReference type="RefSeq" id="WP_253868394.1">
    <property type="nucleotide sequence ID" value="NZ_BAABHM010000016.1"/>
</dbReference>
<feature type="transmembrane region" description="Helical" evidence="8">
    <location>
        <begin position="31"/>
        <end position="55"/>
    </location>
</feature>
<proteinExistence type="inferred from homology"/>
<evidence type="ECO:0000259" key="9">
    <source>
        <dbReference type="Pfam" id="PF02687"/>
    </source>
</evidence>
<feature type="region of interest" description="Disordered" evidence="7">
    <location>
        <begin position="78"/>
        <end position="114"/>
    </location>
</feature>
<dbReference type="InterPro" id="IPR050250">
    <property type="entry name" value="Macrolide_Exporter_MacB"/>
</dbReference>
<dbReference type="EMBL" id="BAABHM010000016">
    <property type="protein sequence ID" value="GAA4709157.1"/>
    <property type="molecule type" value="Genomic_DNA"/>
</dbReference>
<feature type="transmembrane region" description="Helical" evidence="8">
    <location>
        <begin position="393"/>
        <end position="414"/>
    </location>
</feature>
<organism evidence="10 11">
    <name type="scientific">Promicromonospora umidemergens</name>
    <dbReference type="NCBI Taxonomy" id="629679"/>
    <lineage>
        <taxon>Bacteria</taxon>
        <taxon>Bacillati</taxon>
        <taxon>Actinomycetota</taxon>
        <taxon>Actinomycetes</taxon>
        <taxon>Micrococcales</taxon>
        <taxon>Promicromonosporaceae</taxon>
        <taxon>Promicromonospora</taxon>
    </lineage>
</organism>
<comment type="caution">
    <text evidence="10">The sequence shown here is derived from an EMBL/GenBank/DDBJ whole genome shotgun (WGS) entry which is preliminary data.</text>
</comment>
<evidence type="ECO:0000256" key="5">
    <source>
        <dbReference type="ARBA" id="ARBA00023136"/>
    </source>
</evidence>
<feature type="compositionally biased region" description="Basic and acidic residues" evidence="7">
    <location>
        <begin position="79"/>
        <end position="91"/>
    </location>
</feature>
<feature type="compositionally biased region" description="Low complexity" evidence="7">
    <location>
        <begin position="92"/>
        <end position="108"/>
    </location>
</feature>
<evidence type="ECO:0000256" key="2">
    <source>
        <dbReference type="ARBA" id="ARBA00022475"/>
    </source>
</evidence>
<keyword evidence="5 8" id="KW-0472">Membrane</keyword>
<name>A0ABP8XJ67_9MICO</name>
<accession>A0ABP8XJ67</accession>
<comment type="similarity">
    <text evidence="6">Belongs to the ABC-4 integral membrane protein family.</text>
</comment>
<feature type="domain" description="ABC3 transporter permease C-terminal" evidence="9">
    <location>
        <begin position="314"/>
        <end position="424"/>
    </location>
</feature>
<dbReference type="PANTHER" id="PTHR30572:SF4">
    <property type="entry name" value="ABC TRANSPORTER PERMEASE YTRF"/>
    <property type="match status" value="1"/>
</dbReference>
<dbReference type="Proteomes" id="UP001500843">
    <property type="component" value="Unassembled WGS sequence"/>
</dbReference>
<evidence type="ECO:0000256" key="3">
    <source>
        <dbReference type="ARBA" id="ARBA00022692"/>
    </source>
</evidence>
<feature type="transmembrane region" description="Helical" evidence="8">
    <location>
        <begin position="308"/>
        <end position="333"/>
    </location>
</feature>